<dbReference type="InterPro" id="IPR036170">
    <property type="entry name" value="YezG-like_sf"/>
</dbReference>
<gene>
    <name evidence="1" type="ORF">CNX65_31880</name>
</gene>
<reference evidence="1" key="1">
    <citation type="submission" date="2017-09" db="EMBL/GenBank/DDBJ databases">
        <title>Complete Genome Sequence of ansamitocin-producing Bacterium Actinosynnema pretiosum X47.</title>
        <authorList>
            <person name="Cao G."/>
            <person name="Zong G."/>
            <person name="Zhong C."/>
            <person name="Fu J."/>
        </authorList>
    </citation>
    <scope>NUCLEOTIDE SEQUENCE [LARGE SCALE GENOMIC DNA]</scope>
    <source>
        <strain evidence="1">X47</strain>
    </source>
</reference>
<evidence type="ECO:0000313" key="2">
    <source>
        <dbReference type="Proteomes" id="UP000218505"/>
    </source>
</evidence>
<dbReference type="EMBL" id="CP023445">
    <property type="protein sequence ID" value="ATE57340.1"/>
    <property type="molecule type" value="Genomic_DNA"/>
</dbReference>
<evidence type="ECO:0000313" key="1">
    <source>
        <dbReference type="EMBL" id="ATE57340.1"/>
    </source>
</evidence>
<dbReference type="KEGG" id="apre:CNX65_31880"/>
<dbReference type="SUPFAM" id="SSF160424">
    <property type="entry name" value="BH3703-like"/>
    <property type="match status" value="1"/>
</dbReference>
<keyword evidence="2" id="KW-1185">Reference proteome</keyword>
<name>A0A290ZE68_9PSEU</name>
<dbReference type="AlphaFoldDB" id="A0A290ZE68"/>
<sequence length="156" mass="17138">MTTTQSSGPDGAEERHRELVQVIGEALLGVAPEGFLRVDLVVRISVAARDLTATAYLADGRSLGLAVPEGVADAFAELRQLVHVPGRGTWFSARCAVNAPADIHVGYNFDHDPKWDPEVPAAHYARDLEAFPRDEAYLPDWLRDRLAQAHDEEQRA</sequence>
<proteinExistence type="predicted"/>
<dbReference type="RefSeq" id="WP_096497051.1">
    <property type="nucleotide sequence ID" value="NZ_CP023445.1"/>
</dbReference>
<accession>A0A290ZE68</accession>
<organism evidence="1 2">
    <name type="scientific">Actinosynnema pretiosum</name>
    <dbReference type="NCBI Taxonomy" id="42197"/>
    <lineage>
        <taxon>Bacteria</taxon>
        <taxon>Bacillati</taxon>
        <taxon>Actinomycetota</taxon>
        <taxon>Actinomycetes</taxon>
        <taxon>Pseudonocardiales</taxon>
        <taxon>Pseudonocardiaceae</taxon>
        <taxon>Actinosynnema</taxon>
    </lineage>
</organism>
<dbReference type="Proteomes" id="UP000218505">
    <property type="component" value="Chromosome"/>
</dbReference>
<protein>
    <submittedName>
        <fullName evidence="1">Uncharacterized protein</fullName>
    </submittedName>
</protein>